<dbReference type="Pfam" id="PF12776">
    <property type="entry name" value="Myb_DNA-bind_3"/>
    <property type="match status" value="1"/>
</dbReference>
<sequence length="483" mass="54550">MGGVLPFNRANGRAQMLVTVPTVLLPFFLAIAGFCEVKGGLTHTKHVKITEQVAMFLLVLSHHTKNRIVKQHFVRSRYTVSVIFHQVLNALLRIHTCFLSTPKPIEENCSSDRWKWFKGCLGALDGSAADSRVLKDVVARPNGLKIPNGNYYLCDCGYTNGEGSWHHAEELDTICKNGMHVGSQTESLWRAVHAVDPIEAEVPETHEPNDDPEPEYIDQVEPSKEWSNWRDTLAHLVVRGYKCDNGFRTGYQGLLEQAMIAAFSSTDLRAEPHINSRIHVWRKNYSSISSMLKRSSFGWNSTSKTITVSSDDVWDNYVKTNVNARTMRHKSWPLFDDWKKKTTLNEATGDHTPPFKNRDWDEAQSMFVSCGVASASTKYNSSKGKRKLVDDGDAEYMSMMGVFCENKDKQLGDIAMRIGFEQDASRSRKAVFEALAEIGDLDIEQRILILKFLVNNTKDFDLFFSLPTIGKSTMVKMMLAGTY</sequence>
<gene>
    <name evidence="3" type="ORF">BUALT_Bualt18G0025000</name>
</gene>
<evidence type="ECO:0000313" key="3">
    <source>
        <dbReference type="EMBL" id="KAG8364693.1"/>
    </source>
</evidence>
<keyword evidence="4" id="KW-1185">Reference proteome</keyword>
<feature type="domain" description="DUF8040" evidence="2">
    <location>
        <begin position="27"/>
        <end position="92"/>
    </location>
</feature>
<dbReference type="EMBL" id="WHWC01000018">
    <property type="protein sequence ID" value="KAG8364693.1"/>
    <property type="molecule type" value="Genomic_DNA"/>
</dbReference>
<dbReference type="AlphaFoldDB" id="A0AAV6W2Y0"/>
<name>A0AAV6W2Y0_9LAMI</name>
<dbReference type="PANTHER" id="PTHR46250">
    <property type="entry name" value="MYB/SANT-LIKE DNA-BINDING DOMAIN PROTEIN-RELATED"/>
    <property type="match status" value="1"/>
</dbReference>
<dbReference type="Pfam" id="PF26138">
    <property type="entry name" value="DUF8040"/>
    <property type="match status" value="1"/>
</dbReference>
<evidence type="ECO:0000313" key="4">
    <source>
        <dbReference type="Proteomes" id="UP000826271"/>
    </source>
</evidence>
<reference evidence="3" key="1">
    <citation type="submission" date="2019-10" db="EMBL/GenBank/DDBJ databases">
        <authorList>
            <person name="Zhang R."/>
            <person name="Pan Y."/>
            <person name="Wang J."/>
            <person name="Ma R."/>
            <person name="Yu S."/>
        </authorList>
    </citation>
    <scope>NUCLEOTIDE SEQUENCE</scope>
    <source>
        <strain evidence="3">LA-IB0</strain>
        <tissue evidence="3">Leaf</tissue>
    </source>
</reference>
<dbReference type="InterPro" id="IPR058353">
    <property type="entry name" value="DUF8040"/>
</dbReference>
<evidence type="ECO:0000259" key="1">
    <source>
        <dbReference type="Pfam" id="PF12776"/>
    </source>
</evidence>
<protein>
    <recommendedName>
        <fullName evidence="5">Myb/SANT-like domain-containing protein</fullName>
    </recommendedName>
</protein>
<accession>A0AAV6W2Y0</accession>
<dbReference type="InterPro" id="IPR024752">
    <property type="entry name" value="Myb/SANT-like_dom"/>
</dbReference>
<comment type="caution">
    <text evidence="3">The sequence shown here is derived from an EMBL/GenBank/DDBJ whole genome shotgun (WGS) entry which is preliminary data.</text>
</comment>
<feature type="domain" description="Myb/SANT-like" evidence="1">
    <location>
        <begin position="238"/>
        <end position="317"/>
    </location>
</feature>
<organism evidence="3 4">
    <name type="scientific">Buddleja alternifolia</name>
    <dbReference type="NCBI Taxonomy" id="168488"/>
    <lineage>
        <taxon>Eukaryota</taxon>
        <taxon>Viridiplantae</taxon>
        <taxon>Streptophyta</taxon>
        <taxon>Embryophyta</taxon>
        <taxon>Tracheophyta</taxon>
        <taxon>Spermatophyta</taxon>
        <taxon>Magnoliopsida</taxon>
        <taxon>eudicotyledons</taxon>
        <taxon>Gunneridae</taxon>
        <taxon>Pentapetalae</taxon>
        <taxon>asterids</taxon>
        <taxon>lamiids</taxon>
        <taxon>Lamiales</taxon>
        <taxon>Scrophulariaceae</taxon>
        <taxon>Buddlejeae</taxon>
        <taxon>Buddleja</taxon>
    </lineage>
</organism>
<dbReference type="Proteomes" id="UP000826271">
    <property type="component" value="Unassembled WGS sequence"/>
</dbReference>
<evidence type="ECO:0008006" key="5">
    <source>
        <dbReference type="Google" id="ProtNLM"/>
    </source>
</evidence>
<evidence type="ECO:0000259" key="2">
    <source>
        <dbReference type="Pfam" id="PF26138"/>
    </source>
</evidence>
<proteinExistence type="predicted"/>